<proteinExistence type="predicted"/>
<evidence type="ECO:0000313" key="11">
    <source>
        <dbReference type="WBParaSite" id="nRc.2.0.1.t28029-RA"/>
    </source>
</evidence>
<keyword evidence="8" id="KW-0325">Glycoprotein</keyword>
<dbReference type="PANTHER" id="PTHR10083">
    <property type="entry name" value="KUNITZ-TYPE PROTEASE INHIBITOR-RELATED"/>
    <property type="match status" value="1"/>
</dbReference>
<dbReference type="PROSITE" id="PS50279">
    <property type="entry name" value="BPTI_KUNITZ_2"/>
    <property type="match status" value="3"/>
</dbReference>
<dbReference type="InterPro" id="IPR036880">
    <property type="entry name" value="Kunitz_BPTI_sf"/>
</dbReference>
<name>A0A915JP52_ROMCU</name>
<reference evidence="11" key="1">
    <citation type="submission" date="2022-11" db="UniProtKB">
        <authorList>
            <consortium name="WormBaseParasite"/>
        </authorList>
    </citation>
    <scope>IDENTIFICATION</scope>
</reference>
<feature type="domain" description="BPTI/Kunitz inhibitor" evidence="9">
    <location>
        <begin position="156"/>
        <end position="197"/>
    </location>
</feature>
<evidence type="ECO:0000259" key="9">
    <source>
        <dbReference type="PROSITE" id="PS50279"/>
    </source>
</evidence>
<evidence type="ECO:0000256" key="5">
    <source>
        <dbReference type="ARBA" id="ARBA00022900"/>
    </source>
</evidence>
<dbReference type="OMA" id="NMPRFFF"/>
<sequence>LCLLGKDSGPCDKFVPKWFFNAADGTCGRFYYGGCHGNKNRFDKLEECEERCAKKMDPCVLPPVPGPCSGTNVRFYWESNGRQCKRFNYGGCLGNGNRFETVQECQARCSTSGSKSEQLNVRATRPPPVFQPTSQTPQPQLHLEIIFLMPCLGEVCLMSVDPGTCHDYNYRFYFNYGSRRCEAFIYTGCGGNDNRFERVDRKFNFRNF</sequence>
<dbReference type="InterPro" id="IPR008296">
    <property type="entry name" value="TFPI-like"/>
</dbReference>
<evidence type="ECO:0000313" key="10">
    <source>
        <dbReference type="Proteomes" id="UP000887565"/>
    </source>
</evidence>
<dbReference type="GO" id="GO:0004867">
    <property type="term" value="F:serine-type endopeptidase inhibitor activity"/>
    <property type="evidence" value="ECO:0007669"/>
    <property type="project" value="UniProtKB-KW"/>
</dbReference>
<keyword evidence="7" id="KW-1015">Disulfide bond</keyword>
<keyword evidence="2" id="KW-0964">Secreted</keyword>
<feature type="domain" description="BPTI/Kunitz inhibitor" evidence="9">
    <location>
        <begin position="59"/>
        <end position="109"/>
    </location>
</feature>
<keyword evidence="5" id="KW-0722">Serine protease inhibitor</keyword>
<evidence type="ECO:0000256" key="1">
    <source>
        <dbReference type="ARBA" id="ARBA00004498"/>
    </source>
</evidence>
<keyword evidence="6" id="KW-0654">Proteoglycan</keyword>
<feature type="domain" description="BPTI/Kunitz inhibitor" evidence="9">
    <location>
        <begin position="2"/>
        <end position="52"/>
    </location>
</feature>
<dbReference type="FunFam" id="4.10.410.10:FF:000017">
    <property type="entry name" value="papilin isoform X2"/>
    <property type="match status" value="1"/>
</dbReference>
<protein>
    <submittedName>
        <fullName evidence="11">BPTI/Kunitz inhibitor domain-containing protein</fullName>
    </submittedName>
</protein>
<dbReference type="PROSITE" id="PS00280">
    <property type="entry name" value="BPTI_KUNITZ_1"/>
    <property type="match status" value="2"/>
</dbReference>
<dbReference type="PIRSF" id="PIRSF001620">
    <property type="entry name" value="TFPI"/>
    <property type="match status" value="1"/>
</dbReference>
<evidence type="ECO:0000256" key="7">
    <source>
        <dbReference type="ARBA" id="ARBA00023157"/>
    </source>
</evidence>
<keyword evidence="3" id="KW-0646">Protease inhibitor</keyword>
<keyword evidence="2" id="KW-0272">Extracellular matrix</keyword>
<dbReference type="PRINTS" id="PR00759">
    <property type="entry name" value="BASICPTASE"/>
</dbReference>
<evidence type="ECO:0000256" key="2">
    <source>
        <dbReference type="ARBA" id="ARBA00022530"/>
    </source>
</evidence>
<dbReference type="InterPro" id="IPR002223">
    <property type="entry name" value="Kunitz_BPTI"/>
</dbReference>
<keyword evidence="10" id="KW-1185">Reference proteome</keyword>
<organism evidence="10 11">
    <name type="scientific">Romanomermis culicivorax</name>
    <name type="common">Nematode worm</name>
    <dbReference type="NCBI Taxonomy" id="13658"/>
    <lineage>
        <taxon>Eukaryota</taxon>
        <taxon>Metazoa</taxon>
        <taxon>Ecdysozoa</taxon>
        <taxon>Nematoda</taxon>
        <taxon>Enoplea</taxon>
        <taxon>Dorylaimia</taxon>
        <taxon>Mermithida</taxon>
        <taxon>Mermithoidea</taxon>
        <taxon>Mermithidae</taxon>
        <taxon>Romanomermis</taxon>
    </lineage>
</organism>
<keyword evidence="4" id="KW-0677">Repeat</keyword>
<dbReference type="WBParaSite" id="nRc.2.0.1.t28029-RA">
    <property type="protein sequence ID" value="nRc.2.0.1.t28029-RA"/>
    <property type="gene ID" value="nRc.2.0.1.g28029"/>
</dbReference>
<evidence type="ECO:0000256" key="3">
    <source>
        <dbReference type="ARBA" id="ARBA00022690"/>
    </source>
</evidence>
<evidence type="ECO:0000256" key="8">
    <source>
        <dbReference type="ARBA" id="ARBA00023180"/>
    </source>
</evidence>
<dbReference type="InterPro" id="IPR020901">
    <property type="entry name" value="Prtase_inh_Kunz-CS"/>
</dbReference>
<dbReference type="Gene3D" id="4.10.410.10">
    <property type="entry name" value="Pancreatic trypsin inhibitor Kunitz domain"/>
    <property type="match status" value="3"/>
</dbReference>
<comment type="subcellular location">
    <subcellularLocation>
        <location evidence="1">Secreted</location>
        <location evidence="1">Extracellular space</location>
        <location evidence="1">Extracellular matrix</location>
    </subcellularLocation>
</comment>
<dbReference type="Proteomes" id="UP000887565">
    <property type="component" value="Unplaced"/>
</dbReference>
<dbReference type="GO" id="GO:0005576">
    <property type="term" value="C:extracellular region"/>
    <property type="evidence" value="ECO:0007669"/>
    <property type="project" value="InterPro"/>
</dbReference>
<dbReference type="SUPFAM" id="SSF57362">
    <property type="entry name" value="BPTI-like"/>
    <property type="match status" value="3"/>
</dbReference>
<dbReference type="InterPro" id="IPR050098">
    <property type="entry name" value="TFPI/VKTCI-like"/>
</dbReference>
<dbReference type="SMART" id="SM00131">
    <property type="entry name" value="KU"/>
    <property type="match status" value="3"/>
</dbReference>
<dbReference type="FunFam" id="4.10.410.10:FF:000020">
    <property type="entry name" value="Collagen, type VI, alpha 3"/>
    <property type="match status" value="1"/>
</dbReference>
<accession>A0A915JP52</accession>
<evidence type="ECO:0000256" key="4">
    <source>
        <dbReference type="ARBA" id="ARBA00022737"/>
    </source>
</evidence>
<dbReference type="Pfam" id="PF00014">
    <property type="entry name" value="Kunitz_BPTI"/>
    <property type="match status" value="3"/>
</dbReference>
<dbReference type="AlphaFoldDB" id="A0A915JP52"/>
<evidence type="ECO:0000256" key="6">
    <source>
        <dbReference type="ARBA" id="ARBA00022974"/>
    </source>
</evidence>
<dbReference type="CDD" id="cd00109">
    <property type="entry name" value="Kunitz-type"/>
    <property type="match status" value="2"/>
</dbReference>